<keyword evidence="5 12" id="KW-0106">Calcium</keyword>
<dbReference type="Proteomes" id="UP000323708">
    <property type="component" value="Unassembled WGS sequence"/>
</dbReference>
<evidence type="ECO:0000256" key="12">
    <source>
        <dbReference type="PIRSR" id="PIRSR617512-3"/>
    </source>
</evidence>
<evidence type="ECO:0000256" key="4">
    <source>
        <dbReference type="ARBA" id="ARBA00022729"/>
    </source>
</evidence>
<evidence type="ECO:0000259" key="15">
    <source>
        <dbReference type="PROSITE" id="PS51007"/>
    </source>
</evidence>
<dbReference type="GO" id="GO:0009055">
    <property type="term" value="F:electron transfer activity"/>
    <property type="evidence" value="ECO:0007669"/>
    <property type="project" value="InterPro"/>
</dbReference>
<keyword evidence="9 13" id="KW-1015">Disulfide bond</keyword>
<dbReference type="InterPro" id="IPR002372">
    <property type="entry name" value="PQQ_rpt_dom"/>
</dbReference>
<dbReference type="Gene3D" id="2.140.10.10">
    <property type="entry name" value="Quinoprotein alcohol dehydrogenase-like superfamily"/>
    <property type="match status" value="1"/>
</dbReference>
<dbReference type="SUPFAM" id="SSF46626">
    <property type="entry name" value="Cytochrome c"/>
    <property type="match status" value="1"/>
</dbReference>
<dbReference type="InterPro" id="IPR017512">
    <property type="entry name" value="PQQ_MeOH/EtOH_DH"/>
</dbReference>
<evidence type="ECO:0000256" key="3">
    <source>
        <dbReference type="ARBA" id="ARBA00022723"/>
    </source>
</evidence>
<dbReference type="GO" id="GO:0030288">
    <property type="term" value="C:outer membrane-bounded periplasmic space"/>
    <property type="evidence" value="ECO:0007669"/>
    <property type="project" value="InterPro"/>
</dbReference>
<dbReference type="InterPro" id="IPR001479">
    <property type="entry name" value="Quinoprotein_DH_CS"/>
</dbReference>
<feature type="binding site" evidence="11">
    <location>
        <begin position="400"/>
        <end position="401"/>
    </location>
    <ligand>
        <name>pyrroloquinoline quinone</name>
        <dbReference type="ChEBI" id="CHEBI:58442"/>
    </ligand>
</feature>
<evidence type="ECO:0000313" key="16">
    <source>
        <dbReference type="EMBL" id="KAA1193099.1"/>
    </source>
</evidence>
<keyword evidence="7 16" id="KW-0560">Oxidoreductase</keyword>
<dbReference type="InterPro" id="IPR011047">
    <property type="entry name" value="Quinoprotein_ADH-like_sf"/>
</dbReference>
<feature type="disulfide bond" evidence="13">
    <location>
        <begin position="124"/>
        <end position="125"/>
    </location>
</feature>
<dbReference type="InterPro" id="IPR018391">
    <property type="entry name" value="PQQ_b-propeller_rpt"/>
</dbReference>
<comment type="cofactor">
    <cofactor evidence="11">
        <name>pyrroloquinoline quinone</name>
        <dbReference type="ChEBI" id="CHEBI:58442"/>
    </cofactor>
    <text evidence="11">Binds 1 PQQ group per subunit.</text>
</comment>
<feature type="binding site" description="covalent" evidence="11">
    <location>
        <position position="622"/>
    </location>
    <ligand>
        <name>heme c</name>
        <dbReference type="ChEBI" id="CHEBI:61717"/>
    </ligand>
</feature>
<organism evidence="16 17">
    <name type="scientific">Pseudohalioglobus sediminis</name>
    <dbReference type="NCBI Taxonomy" id="2606449"/>
    <lineage>
        <taxon>Bacteria</taxon>
        <taxon>Pseudomonadati</taxon>
        <taxon>Pseudomonadota</taxon>
        <taxon>Gammaproteobacteria</taxon>
        <taxon>Cellvibrionales</taxon>
        <taxon>Halieaceae</taxon>
        <taxon>Pseudohalioglobus</taxon>
    </lineage>
</organism>
<evidence type="ECO:0000256" key="2">
    <source>
        <dbReference type="ARBA" id="ARBA00022617"/>
    </source>
</evidence>
<comment type="caution">
    <text evidence="16">The sequence shown here is derived from an EMBL/GenBank/DDBJ whole genome shotgun (WGS) entry which is preliminary data.</text>
</comment>
<name>A0A5B0X4J2_9GAMM</name>
<dbReference type="Pfam" id="PF13442">
    <property type="entry name" value="Cytochrome_CBB3"/>
    <property type="match status" value="1"/>
</dbReference>
<evidence type="ECO:0000256" key="6">
    <source>
        <dbReference type="ARBA" id="ARBA00022891"/>
    </source>
</evidence>
<dbReference type="EC" id="1.1.2.-" evidence="16"/>
<dbReference type="RefSeq" id="WP_149610207.1">
    <property type="nucleotide sequence ID" value="NZ_VTUX01000002.1"/>
</dbReference>
<comment type="similarity">
    <text evidence="1">Belongs to the bacterial PQQ dehydrogenase family.</text>
</comment>
<feature type="signal peptide" evidence="14">
    <location>
        <begin position="1"/>
        <end position="25"/>
    </location>
</feature>
<sequence>MRISLRHTSIAILLAAFGSSLPLLAAEKWPPAPDTEWRLHGNDWGEQRHSTLQQVDTDNVDQLGLAWSFNMYTRRGIEATPLMVDGTLYVSGSWSMVYALDAKSGELKWFYNPEVDRAFLAKGCCDAVNRGVAYADGMVFVGTYDGRLVALNAKDGAVIWDVQTTDREQPYTITGAPRIAGDKVVIGNGGAELGVRGYVSAYDIKTGKMAWRFYTVPGNPADGFERPELEMAAKTWTGEWWKWGGGGTVWDSMVYDPELDLLYIGVGNGSPWNQSLRSPGGGDNLFLTSIVALRPDTGEYVWHYQTTPGETWDYTATQHMILADLEVDGKLRKVLMQAPKNGFFYVLDRSSGELLSAEAYSAMTWASGVDMKTGRPVETPNARVFDGKNVSLPSNAGAHNWHPMSFHPGTGLVYIPQLTIPIRFLQATNERDRQPGQGYWNTGFDRMGNVVEDIPNLEEVLAQVYTSQLLAWDPLTQSARWSTDVGLLGGGGVLSTAGNLVFSGNATGQLNAYNASTGEELWSFDAQTMVMAAPVSYAIDGVQYVAVAAGFGGGAAAEAGPLFHGRKIPNLSRVLVFKLGGEATLPPVPDQERAMPKPEPVTASADAVTQGQVLYQRHCSYCHGDSMRTGGLTPDLRYSGKAVHDIWQDILLEGVLSARGMISFAPYLDEKQSEAIRQYVLTEANKLYQRQQAAASARQ</sequence>
<dbReference type="PROSITE" id="PS51007">
    <property type="entry name" value="CYTC"/>
    <property type="match status" value="1"/>
</dbReference>
<evidence type="ECO:0000256" key="9">
    <source>
        <dbReference type="ARBA" id="ARBA00023157"/>
    </source>
</evidence>
<comment type="cofactor">
    <cofactor evidence="11">
        <name>heme c</name>
        <dbReference type="ChEBI" id="CHEBI:61717"/>
    </cofactor>
    <text evidence="11">Binds 1 heme c group per subunit.</text>
</comment>
<feature type="binding site" description="covalent" evidence="11">
    <location>
        <position position="619"/>
    </location>
    <ligand>
        <name>heme c</name>
        <dbReference type="ChEBI" id="CHEBI:61717"/>
    </ligand>
</feature>
<dbReference type="GO" id="GO:0020037">
    <property type="term" value="F:heme binding"/>
    <property type="evidence" value="ECO:0007669"/>
    <property type="project" value="InterPro"/>
</dbReference>
<feature type="binding site" evidence="11">
    <location>
        <position position="78"/>
    </location>
    <ligand>
        <name>pyrroloquinoline quinone</name>
        <dbReference type="ChEBI" id="CHEBI:58442"/>
    </ligand>
</feature>
<dbReference type="SMART" id="SM00564">
    <property type="entry name" value="PQQ"/>
    <property type="match status" value="4"/>
</dbReference>
<feature type="binding site" evidence="11">
    <location>
        <position position="248"/>
    </location>
    <ligand>
        <name>pyrroloquinoline quinone</name>
        <dbReference type="ChEBI" id="CHEBI:58442"/>
    </ligand>
</feature>
<feature type="binding site" evidence="11">
    <location>
        <begin position="190"/>
        <end position="191"/>
    </location>
    <ligand>
        <name>pyrroloquinoline quinone</name>
        <dbReference type="ChEBI" id="CHEBI:58442"/>
    </ligand>
</feature>
<dbReference type="AlphaFoldDB" id="A0A5B0X4J2"/>
<feature type="binding site" evidence="12">
    <location>
        <position position="313"/>
    </location>
    <ligand>
        <name>Ca(2+)</name>
        <dbReference type="ChEBI" id="CHEBI:29108"/>
    </ligand>
</feature>
<keyword evidence="8 12" id="KW-0408">Iron</keyword>
<feature type="binding site" description="axial binding residue" evidence="12">
    <location>
        <position position="623"/>
    </location>
    <ligand>
        <name>heme c</name>
        <dbReference type="ChEBI" id="CHEBI:61717"/>
    </ligand>
    <ligandPart>
        <name>Fe</name>
        <dbReference type="ChEBI" id="CHEBI:18248"/>
    </ligandPart>
</feature>
<reference evidence="16 17" key="1">
    <citation type="submission" date="2019-09" db="EMBL/GenBank/DDBJ databases">
        <authorList>
            <person name="Chen X.-Y."/>
        </authorList>
    </citation>
    <scope>NUCLEOTIDE SEQUENCE [LARGE SCALE GENOMIC DNA]</scope>
    <source>
        <strain evidence="16 17">NY5</strain>
    </source>
</reference>
<dbReference type="SUPFAM" id="SSF50998">
    <property type="entry name" value="Quinoprotein alcohol dehydrogenase-like"/>
    <property type="match status" value="1"/>
</dbReference>
<dbReference type="EMBL" id="VTUX01000002">
    <property type="protein sequence ID" value="KAA1193099.1"/>
    <property type="molecule type" value="Genomic_DNA"/>
</dbReference>
<evidence type="ECO:0000256" key="8">
    <source>
        <dbReference type="ARBA" id="ARBA00023004"/>
    </source>
</evidence>
<comment type="cofactor">
    <cofactor evidence="12">
        <name>Ca(2+)</name>
        <dbReference type="ChEBI" id="CHEBI:29108"/>
    </cofactor>
    <text evidence="12">Binds 1 Ca(2+) ion per subunit.</text>
</comment>
<dbReference type="PANTHER" id="PTHR32303">
    <property type="entry name" value="QUINOPROTEIN ALCOHOL DEHYDROGENASE (CYTOCHROME C)"/>
    <property type="match status" value="1"/>
</dbReference>
<protein>
    <submittedName>
        <fullName evidence="16">PQQ-dependent dehydrogenase, methanol/ethanol family</fullName>
        <ecNumber evidence="16">1.1.2.-</ecNumber>
    </submittedName>
</protein>
<feature type="binding site" evidence="12">
    <location>
        <position position="268"/>
    </location>
    <ligand>
        <name>Ca(2+)</name>
        <dbReference type="ChEBI" id="CHEBI:29108"/>
    </ligand>
</feature>
<evidence type="ECO:0000256" key="1">
    <source>
        <dbReference type="ARBA" id="ARBA00008156"/>
    </source>
</evidence>
<feature type="binding site" evidence="11">
    <location>
        <position position="174"/>
    </location>
    <ligand>
        <name>pyrroloquinoline quinone</name>
        <dbReference type="ChEBI" id="CHEBI:58442"/>
    </ligand>
</feature>
<evidence type="ECO:0000256" key="14">
    <source>
        <dbReference type="SAM" id="SignalP"/>
    </source>
</evidence>
<accession>A0A5B0X4J2</accession>
<feature type="active site" description="Proton acceptor" evidence="10">
    <location>
        <position position="313"/>
    </location>
</feature>
<feature type="binding site" evidence="11">
    <location>
        <position position="340"/>
    </location>
    <ligand>
        <name>pyrroloquinoline quinone</name>
        <dbReference type="ChEBI" id="CHEBI:58442"/>
    </ligand>
</feature>
<evidence type="ECO:0000256" key="5">
    <source>
        <dbReference type="ARBA" id="ARBA00022837"/>
    </source>
</evidence>
<keyword evidence="2 11" id="KW-0349">Heme</keyword>
<evidence type="ECO:0000313" key="17">
    <source>
        <dbReference type="Proteomes" id="UP000323708"/>
    </source>
</evidence>
<feature type="binding site" description="axial binding residue" evidence="12">
    <location>
        <position position="661"/>
    </location>
    <ligand>
        <name>heme c</name>
        <dbReference type="ChEBI" id="CHEBI:61717"/>
    </ligand>
    <ligandPart>
        <name>Fe</name>
        <dbReference type="ChEBI" id="CHEBI:18248"/>
    </ligandPart>
</feature>
<dbReference type="PROSITE" id="PS00364">
    <property type="entry name" value="BACTERIAL_PQQ_2"/>
    <property type="match status" value="1"/>
</dbReference>
<keyword evidence="3 12" id="KW-0479">Metal-binding</keyword>
<keyword evidence="17" id="KW-1185">Reference proteome</keyword>
<feature type="domain" description="Cytochrome c" evidence="15">
    <location>
        <begin position="606"/>
        <end position="684"/>
    </location>
</feature>
<dbReference type="InterPro" id="IPR036909">
    <property type="entry name" value="Cyt_c-like_dom_sf"/>
</dbReference>
<dbReference type="Gene3D" id="1.10.760.10">
    <property type="entry name" value="Cytochrome c-like domain"/>
    <property type="match status" value="1"/>
</dbReference>
<evidence type="ECO:0000256" key="7">
    <source>
        <dbReference type="ARBA" id="ARBA00023002"/>
    </source>
</evidence>
<dbReference type="NCBIfam" id="TIGR03075">
    <property type="entry name" value="PQQ_enz_alc_DH"/>
    <property type="match status" value="1"/>
</dbReference>
<evidence type="ECO:0000256" key="13">
    <source>
        <dbReference type="PIRSR" id="PIRSR617512-4"/>
    </source>
</evidence>
<dbReference type="InterPro" id="IPR009056">
    <property type="entry name" value="Cyt_c-like_dom"/>
</dbReference>
<keyword evidence="4 14" id="KW-0732">Signal</keyword>
<dbReference type="GO" id="GO:0016614">
    <property type="term" value="F:oxidoreductase activity, acting on CH-OH group of donors"/>
    <property type="evidence" value="ECO:0007669"/>
    <property type="project" value="InterPro"/>
</dbReference>
<gene>
    <name evidence="16" type="ORF">F0M18_04430</name>
</gene>
<feature type="binding site" evidence="12">
    <location>
        <position position="192"/>
    </location>
    <ligand>
        <name>Ca(2+)</name>
        <dbReference type="ChEBI" id="CHEBI:29108"/>
    </ligand>
</feature>
<evidence type="ECO:0000256" key="10">
    <source>
        <dbReference type="PIRSR" id="PIRSR617512-1"/>
    </source>
</evidence>
<evidence type="ECO:0000256" key="11">
    <source>
        <dbReference type="PIRSR" id="PIRSR617512-2"/>
    </source>
</evidence>
<feature type="chain" id="PRO_5022684083" evidence="14">
    <location>
        <begin position="26"/>
        <end position="699"/>
    </location>
</feature>
<dbReference type="Pfam" id="PF01011">
    <property type="entry name" value="PQQ"/>
    <property type="match status" value="2"/>
</dbReference>
<feature type="binding site" evidence="11">
    <location>
        <position position="130"/>
    </location>
    <ligand>
        <name>pyrroloquinoline quinone</name>
        <dbReference type="ChEBI" id="CHEBI:58442"/>
    </ligand>
</feature>
<proteinExistence type="inferred from homology"/>
<dbReference type="GO" id="GO:0005509">
    <property type="term" value="F:calcium ion binding"/>
    <property type="evidence" value="ECO:0007669"/>
    <property type="project" value="InterPro"/>
</dbReference>
<dbReference type="GO" id="GO:0016020">
    <property type="term" value="C:membrane"/>
    <property type="evidence" value="ECO:0007669"/>
    <property type="project" value="InterPro"/>
</dbReference>
<dbReference type="CDD" id="cd10279">
    <property type="entry name" value="PQQ_ADH_II"/>
    <property type="match status" value="1"/>
</dbReference>
<keyword evidence="6 11" id="KW-0634">PQQ</keyword>